<protein>
    <recommendedName>
        <fullName evidence="3">Lipoprotein</fullName>
    </recommendedName>
</protein>
<comment type="caution">
    <text evidence="1">The sequence shown here is derived from an EMBL/GenBank/DDBJ whole genome shotgun (WGS) entry which is preliminary data.</text>
</comment>
<organism evidence="1 2">
    <name type="scientific">Mucilaginibacter terrenus</name>
    <dbReference type="NCBI Taxonomy" id="2482727"/>
    <lineage>
        <taxon>Bacteria</taxon>
        <taxon>Pseudomonadati</taxon>
        <taxon>Bacteroidota</taxon>
        <taxon>Sphingobacteriia</taxon>
        <taxon>Sphingobacteriales</taxon>
        <taxon>Sphingobacteriaceae</taxon>
        <taxon>Mucilaginibacter</taxon>
    </lineage>
</organism>
<accession>A0A3E2NLC3</accession>
<proteinExistence type="predicted"/>
<dbReference type="InterPro" id="IPR032315">
    <property type="entry name" value="DUF4846"/>
</dbReference>
<keyword evidence="2" id="KW-1185">Reference proteome</keyword>
<name>A0A3E2NLC3_9SPHI</name>
<evidence type="ECO:0008006" key="3">
    <source>
        <dbReference type="Google" id="ProtNLM"/>
    </source>
</evidence>
<dbReference type="Proteomes" id="UP000260823">
    <property type="component" value="Unassembled WGS sequence"/>
</dbReference>
<dbReference type="EMBL" id="QWDE01000004">
    <property type="protein sequence ID" value="RFZ81710.1"/>
    <property type="molecule type" value="Genomic_DNA"/>
</dbReference>
<dbReference type="AlphaFoldDB" id="A0A3E2NLC3"/>
<dbReference type="Pfam" id="PF16138">
    <property type="entry name" value="DUF4846"/>
    <property type="match status" value="1"/>
</dbReference>
<reference evidence="1 2" key="1">
    <citation type="submission" date="2018-08" db="EMBL/GenBank/DDBJ databases">
        <title>Mucilaginibacter terrae sp. nov., isolated from manganese diggings.</title>
        <authorList>
            <person name="Huang Y."/>
            <person name="Zhou Z."/>
        </authorList>
    </citation>
    <scope>NUCLEOTIDE SEQUENCE [LARGE SCALE GENOMIC DNA]</scope>
    <source>
        <strain evidence="1 2">ZH6</strain>
    </source>
</reference>
<evidence type="ECO:0000313" key="2">
    <source>
        <dbReference type="Proteomes" id="UP000260823"/>
    </source>
</evidence>
<sequence>MQMATGTAVSAGLKTGKDYSYGSFMRYLTLVFSYAGTISLEKELKAVQNTAALQPGDIFIHGGSPGHCFIVVDVAENASHQKMFMLAQSFMPAQNIQVLQNGSPWFSLSETADVPYGELVAAKYLRRF</sequence>
<evidence type="ECO:0000313" key="1">
    <source>
        <dbReference type="EMBL" id="RFZ81710.1"/>
    </source>
</evidence>
<gene>
    <name evidence="1" type="ORF">DYU05_17965</name>
</gene>
<dbReference type="OrthoDB" id="5511471at2"/>